<keyword evidence="3" id="KW-1185">Reference proteome</keyword>
<gene>
    <name evidence="2" type="ORF">SETTUDRAFT_162213</name>
</gene>
<name>R0KR73_EXST2</name>
<sequence length="96" mass="11130">MYMYRHARHAMPWHALSWRVVSSQAKSAMSTKQTQKKRTPRSTPDLSSHYTLQLVAVIHQKKKPLSHTLATHIAHHVSTYLLHTTPCSQHRQKPPM</sequence>
<evidence type="ECO:0000313" key="3">
    <source>
        <dbReference type="Proteomes" id="UP000016935"/>
    </source>
</evidence>
<feature type="region of interest" description="Disordered" evidence="1">
    <location>
        <begin position="25"/>
        <end position="46"/>
    </location>
</feature>
<dbReference type="GeneID" id="19398302"/>
<protein>
    <submittedName>
        <fullName evidence="2">Uncharacterized protein</fullName>
    </submittedName>
</protein>
<dbReference type="Proteomes" id="UP000016935">
    <property type="component" value="Unassembled WGS sequence"/>
</dbReference>
<dbReference type="EMBL" id="KB908481">
    <property type="protein sequence ID" value="EOA91504.1"/>
    <property type="molecule type" value="Genomic_DNA"/>
</dbReference>
<reference evidence="2 3" key="2">
    <citation type="journal article" date="2013" name="PLoS Genet.">
        <title>Comparative genome structure, secondary metabolite, and effector coding capacity across Cochliobolus pathogens.</title>
        <authorList>
            <person name="Condon B.J."/>
            <person name="Leng Y."/>
            <person name="Wu D."/>
            <person name="Bushley K.E."/>
            <person name="Ohm R.A."/>
            <person name="Otillar R."/>
            <person name="Martin J."/>
            <person name="Schackwitz W."/>
            <person name="Grimwood J."/>
            <person name="MohdZainudin N."/>
            <person name="Xue C."/>
            <person name="Wang R."/>
            <person name="Manning V.A."/>
            <person name="Dhillon B."/>
            <person name="Tu Z.J."/>
            <person name="Steffenson B.J."/>
            <person name="Salamov A."/>
            <person name="Sun H."/>
            <person name="Lowry S."/>
            <person name="LaButti K."/>
            <person name="Han J."/>
            <person name="Copeland A."/>
            <person name="Lindquist E."/>
            <person name="Barry K."/>
            <person name="Schmutz J."/>
            <person name="Baker S.E."/>
            <person name="Ciuffetti L.M."/>
            <person name="Grigoriev I.V."/>
            <person name="Zhong S."/>
            <person name="Turgeon B.G."/>
        </authorList>
    </citation>
    <scope>NUCLEOTIDE SEQUENCE [LARGE SCALE GENOMIC DNA]</scope>
    <source>
        <strain evidence="3">28A</strain>
    </source>
</reference>
<proteinExistence type="predicted"/>
<dbReference type="RefSeq" id="XP_008020688.1">
    <property type="nucleotide sequence ID" value="XM_008022497.1"/>
</dbReference>
<evidence type="ECO:0000256" key="1">
    <source>
        <dbReference type="SAM" id="MobiDB-lite"/>
    </source>
</evidence>
<organism evidence="2 3">
    <name type="scientific">Exserohilum turcicum (strain 28A)</name>
    <name type="common">Northern leaf blight fungus</name>
    <name type="synonym">Setosphaeria turcica</name>
    <dbReference type="NCBI Taxonomy" id="671987"/>
    <lineage>
        <taxon>Eukaryota</taxon>
        <taxon>Fungi</taxon>
        <taxon>Dikarya</taxon>
        <taxon>Ascomycota</taxon>
        <taxon>Pezizomycotina</taxon>
        <taxon>Dothideomycetes</taxon>
        <taxon>Pleosporomycetidae</taxon>
        <taxon>Pleosporales</taxon>
        <taxon>Pleosporineae</taxon>
        <taxon>Pleosporaceae</taxon>
        <taxon>Exserohilum</taxon>
    </lineage>
</organism>
<dbReference type="AlphaFoldDB" id="R0KR73"/>
<accession>R0KR73</accession>
<reference evidence="2 3" key="1">
    <citation type="journal article" date="2012" name="PLoS Pathog.">
        <title>Diverse lifestyles and strategies of plant pathogenesis encoded in the genomes of eighteen Dothideomycetes fungi.</title>
        <authorList>
            <person name="Ohm R.A."/>
            <person name="Feau N."/>
            <person name="Henrissat B."/>
            <person name="Schoch C.L."/>
            <person name="Horwitz B.A."/>
            <person name="Barry K.W."/>
            <person name="Condon B.J."/>
            <person name="Copeland A.C."/>
            <person name="Dhillon B."/>
            <person name="Glaser F."/>
            <person name="Hesse C.N."/>
            <person name="Kosti I."/>
            <person name="LaButti K."/>
            <person name="Lindquist E.A."/>
            <person name="Lucas S."/>
            <person name="Salamov A.A."/>
            <person name="Bradshaw R.E."/>
            <person name="Ciuffetti L."/>
            <person name="Hamelin R.C."/>
            <person name="Kema G.H.J."/>
            <person name="Lawrence C."/>
            <person name="Scott J.A."/>
            <person name="Spatafora J.W."/>
            <person name="Turgeon B.G."/>
            <person name="de Wit P.J.G.M."/>
            <person name="Zhong S."/>
            <person name="Goodwin S.B."/>
            <person name="Grigoriev I.V."/>
        </authorList>
    </citation>
    <scope>NUCLEOTIDE SEQUENCE [LARGE SCALE GENOMIC DNA]</scope>
    <source>
        <strain evidence="3">28A</strain>
    </source>
</reference>
<evidence type="ECO:0000313" key="2">
    <source>
        <dbReference type="EMBL" id="EOA91504.1"/>
    </source>
</evidence>
<dbReference type="HOGENOM" id="CLU_2361056_0_0_1"/>